<sequence length="192" mass="21748">MTYNRDGLNLVIDGYHDGDSVTIRDFFYGTYRQIQKFAFADKTISIDELKGQGLLTENNTKTGTFSLFDAGDSLAYERSALAMVQSLDTDYSRLLSNQHMAHLMLEPLHDYTGCRDKEIVMKPMNSHHTHHTQYVHAIAIHSKKEFVSVMNQLQHLVTAMAGFTSESQEPLIIPREVSLTAQQPTVTTYWGS</sequence>
<protein>
    <recommendedName>
        <fullName evidence="2">Haemolysin-type calcium binding-related domain-containing protein</fullName>
    </recommendedName>
</protein>
<gene>
    <name evidence="3" type="ORF">BHC46_08540</name>
</gene>
<organism evidence="3 4">
    <name type="scientific">Snodgrassella alvi</name>
    <dbReference type="NCBI Taxonomy" id="1196083"/>
    <lineage>
        <taxon>Bacteria</taxon>
        <taxon>Pseudomonadati</taxon>
        <taxon>Pseudomonadota</taxon>
        <taxon>Betaproteobacteria</taxon>
        <taxon>Neisseriales</taxon>
        <taxon>Neisseriaceae</taxon>
        <taxon>Snodgrassella</taxon>
    </lineage>
</organism>
<dbReference type="AlphaFoldDB" id="A0A2N9XF41"/>
<proteinExistence type="predicted"/>
<evidence type="ECO:0000313" key="3">
    <source>
        <dbReference type="EMBL" id="PIT46229.1"/>
    </source>
</evidence>
<dbReference type="RefSeq" id="WP_180298012.1">
    <property type="nucleotide sequence ID" value="NZ_MEIP01000023.1"/>
</dbReference>
<dbReference type="EMBL" id="MEIP01000023">
    <property type="protein sequence ID" value="PIT46229.1"/>
    <property type="molecule type" value="Genomic_DNA"/>
</dbReference>
<accession>A0A2N9XF41</accession>
<name>A0A2N9XF41_9NEIS</name>
<evidence type="ECO:0000313" key="4">
    <source>
        <dbReference type="Proteomes" id="UP000229970"/>
    </source>
</evidence>
<dbReference type="InterPro" id="IPR010566">
    <property type="entry name" value="Haemolys_ca-bd"/>
</dbReference>
<evidence type="ECO:0000256" key="1">
    <source>
        <dbReference type="ARBA" id="ARBA00022837"/>
    </source>
</evidence>
<comment type="caution">
    <text evidence="3">The sequence shown here is derived from an EMBL/GenBank/DDBJ whole genome shotgun (WGS) entry which is preliminary data.</text>
</comment>
<dbReference type="Pfam" id="PF06594">
    <property type="entry name" value="HCBP_related"/>
    <property type="match status" value="1"/>
</dbReference>
<evidence type="ECO:0000259" key="2">
    <source>
        <dbReference type="Pfam" id="PF06594"/>
    </source>
</evidence>
<keyword evidence="1" id="KW-0106">Calcium</keyword>
<reference evidence="3 4" key="1">
    <citation type="journal article" date="2017" name="MBio">
        <title>Type VI secretion-mediated competition in the bee gut microbiome.</title>
        <authorList>
            <person name="Steele M.I."/>
            <person name="Kwong W.K."/>
            <person name="Powell J.E."/>
            <person name="Whiteley M."/>
            <person name="Moran N.A."/>
        </authorList>
    </citation>
    <scope>NUCLEOTIDE SEQUENCE [LARGE SCALE GENOMIC DNA]</scope>
    <source>
        <strain evidence="3 4">Ruf1-X</strain>
    </source>
</reference>
<dbReference type="Proteomes" id="UP000229970">
    <property type="component" value="Unassembled WGS sequence"/>
</dbReference>
<feature type="domain" description="Haemolysin-type calcium binding-related" evidence="2">
    <location>
        <begin position="18"/>
        <end position="41"/>
    </location>
</feature>